<organism evidence="2 3">
    <name type="scientific">Methylocystis iwaonis</name>
    <dbReference type="NCBI Taxonomy" id="2885079"/>
    <lineage>
        <taxon>Bacteria</taxon>
        <taxon>Pseudomonadati</taxon>
        <taxon>Pseudomonadota</taxon>
        <taxon>Alphaproteobacteria</taxon>
        <taxon>Hyphomicrobiales</taxon>
        <taxon>Methylocystaceae</taxon>
        <taxon>Methylocystis</taxon>
    </lineage>
</organism>
<evidence type="ECO:0000313" key="3">
    <source>
        <dbReference type="Proteomes" id="UP001317629"/>
    </source>
</evidence>
<accession>A0ABM8E4I9</accession>
<reference evidence="2 3" key="1">
    <citation type="journal article" date="2023" name="Int. J. Syst. Evol. Microbiol.">
        <title>Methylocystis iwaonis sp. nov., a type II methane-oxidizing bacterium from surface soil of a rice paddy field in Japan, and emended description of the genus Methylocystis (ex Whittenbury et al. 1970) Bowman et al. 1993.</title>
        <authorList>
            <person name="Kaise H."/>
            <person name="Sawadogo J.B."/>
            <person name="Alam M.S."/>
            <person name="Ueno C."/>
            <person name="Dianou D."/>
            <person name="Shinjo R."/>
            <person name="Asakawa S."/>
        </authorList>
    </citation>
    <scope>NUCLEOTIDE SEQUENCE [LARGE SCALE GENOMIC DNA]</scope>
    <source>
        <strain evidence="2 3">SS37A-Re</strain>
    </source>
</reference>
<gene>
    <name evidence="2" type="ORF">SS37A_04330</name>
</gene>
<proteinExistence type="predicted"/>
<evidence type="ECO:0000256" key="1">
    <source>
        <dbReference type="SAM" id="MobiDB-lite"/>
    </source>
</evidence>
<dbReference type="EMBL" id="AP027142">
    <property type="protein sequence ID" value="BDV32904.1"/>
    <property type="molecule type" value="Genomic_DNA"/>
</dbReference>
<keyword evidence="3" id="KW-1185">Reference proteome</keyword>
<feature type="region of interest" description="Disordered" evidence="1">
    <location>
        <begin position="36"/>
        <end position="60"/>
    </location>
</feature>
<name>A0ABM8E4I9_9HYPH</name>
<sequence length="60" mass="6229">MIRPQISNAIILSILFASLAAGATLMLMEVPTIHRAESGKPKAQGSASPARDAGLTVARQ</sequence>
<dbReference type="Proteomes" id="UP001317629">
    <property type="component" value="Chromosome"/>
</dbReference>
<dbReference type="RefSeq" id="WP_281930150.1">
    <property type="nucleotide sequence ID" value="NZ_AP027142.1"/>
</dbReference>
<protein>
    <submittedName>
        <fullName evidence="2">Uncharacterized protein</fullName>
    </submittedName>
</protein>
<evidence type="ECO:0000313" key="2">
    <source>
        <dbReference type="EMBL" id="BDV32904.1"/>
    </source>
</evidence>